<dbReference type="EMBL" id="FOYX01000001">
    <property type="protein sequence ID" value="SFR53754.1"/>
    <property type="molecule type" value="Genomic_DNA"/>
</dbReference>
<evidence type="ECO:0000313" key="9">
    <source>
        <dbReference type="Proteomes" id="UP000199462"/>
    </source>
</evidence>
<evidence type="ECO:0000313" key="8">
    <source>
        <dbReference type="EMBL" id="SFR53754.1"/>
    </source>
</evidence>
<evidence type="ECO:0000256" key="2">
    <source>
        <dbReference type="ARBA" id="ARBA00005642"/>
    </source>
</evidence>
<dbReference type="GO" id="GO:0031119">
    <property type="term" value="P:tRNA pseudouridine synthesis"/>
    <property type="evidence" value="ECO:0007669"/>
    <property type="project" value="UniProtKB-UniRule"/>
</dbReference>
<sequence>MKDLTKEDYLNGQVLLIDKPLEWSSFQAVNKLKWAIRKRFSLKKFKIGHAGTLDPLATGLLIICTGKFTKKITEYQGQEKEYTGVFTLGGTTPSYDLETEINETFSTEHITPDLIKTTTSQFLGEIEQAPPVFSALKKDGKRLYELAREGVSVDIPKRKVSVSAFEITKIDGLNIHFRIACSKGTYIRSIAHDFGKALNSGAHLTALRRTKIGDFNVDNAQDPLVFADILLGPEENK</sequence>
<comment type="catalytic activity">
    <reaction evidence="1 5">
        <text>uridine(55) in tRNA = pseudouridine(55) in tRNA</text>
        <dbReference type="Rhea" id="RHEA:42532"/>
        <dbReference type="Rhea" id="RHEA-COMP:10101"/>
        <dbReference type="Rhea" id="RHEA-COMP:10102"/>
        <dbReference type="ChEBI" id="CHEBI:65314"/>
        <dbReference type="ChEBI" id="CHEBI:65315"/>
        <dbReference type="EC" id="5.4.99.25"/>
    </reaction>
</comment>
<dbReference type="SUPFAM" id="SSF55120">
    <property type="entry name" value="Pseudouridine synthase"/>
    <property type="match status" value="1"/>
</dbReference>
<evidence type="ECO:0000256" key="5">
    <source>
        <dbReference type="HAMAP-Rule" id="MF_01080"/>
    </source>
</evidence>
<dbReference type="InterPro" id="IPR002501">
    <property type="entry name" value="PsdUridine_synth_N"/>
</dbReference>
<name>A0A1I6HHA5_9FLAO</name>
<dbReference type="InterPro" id="IPR032819">
    <property type="entry name" value="TruB_C"/>
</dbReference>
<dbReference type="PANTHER" id="PTHR13767:SF2">
    <property type="entry name" value="PSEUDOURIDYLATE SYNTHASE TRUB1"/>
    <property type="match status" value="1"/>
</dbReference>
<accession>A0A1I6HHA5</accession>
<dbReference type="RefSeq" id="WP_027065862.1">
    <property type="nucleotide sequence ID" value="NZ_CANMGB010000001.1"/>
</dbReference>
<evidence type="ECO:0000256" key="3">
    <source>
        <dbReference type="ARBA" id="ARBA00022694"/>
    </source>
</evidence>
<dbReference type="CDD" id="cd02573">
    <property type="entry name" value="PseudoU_synth_EcTruB"/>
    <property type="match status" value="1"/>
</dbReference>
<evidence type="ECO:0000256" key="1">
    <source>
        <dbReference type="ARBA" id="ARBA00000385"/>
    </source>
</evidence>
<evidence type="ECO:0000256" key="4">
    <source>
        <dbReference type="ARBA" id="ARBA00023235"/>
    </source>
</evidence>
<dbReference type="HAMAP" id="MF_01080">
    <property type="entry name" value="TruB_bact"/>
    <property type="match status" value="1"/>
</dbReference>
<keyword evidence="4 5" id="KW-0413">Isomerase</keyword>
<comment type="function">
    <text evidence="5">Responsible for synthesis of pseudouridine from uracil-55 in the psi GC loop of transfer RNAs.</text>
</comment>
<dbReference type="InterPro" id="IPR020103">
    <property type="entry name" value="PsdUridine_synth_cat_dom_sf"/>
</dbReference>
<feature type="domain" description="Pseudouridine synthase II N-terminal" evidence="6">
    <location>
        <begin position="42"/>
        <end position="187"/>
    </location>
</feature>
<organism evidence="8 9">
    <name type="scientific">Maribacter stanieri</name>
    <dbReference type="NCBI Taxonomy" id="440514"/>
    <lineage>
        <taxon>Bacteria</taxon>
        <taxon>Pseudomonadati</taxon>
        <taxon>Bacteroidota</taxon>
        <taxon>Flavobacteriia</taxon>
        <taxon>Flavobacteriales</taxon>
        <taxon>Flavobacteriaceae</taxon>
        <taxon>Maribacter</taxon>
    </lineage>
</organism>
<keyword evidence="3 5" id="KW-0819">tRNA processing</keyword>
<dbReference type="InterPro" id="IPR014780">
    <property type="entry name" value="tRNA_psdUridine_synth_TruB"/>
</dbReference>
<proteinExistence type="inferred from homology"/>
<dbReference type="Pfam" id="PF16198">
    <property type="entry name" value="TruB_C_2"/>
    <property type="match status" value="1"/>
</dbReference>
<dbReference type="GO" id="GO:0003723">
    <property type="term" value="F:RNA binding"/>
    <property type="evidence" value="ECO:0007669"/>
    <property type="project" value="InterPro"/>
</dbReference>
<reference evidence="9" key="1">
    <citation type="submission" date="2016-10" db="EMBL/GenBank/DDBJ databases">
        <authorList>
            <person name="Varghese N."/>
            <person name="Submissions S."/>
        </authorList>
    </citation>
    <scope>NUCLEOTIDE SEQUENCE [LARGE SCALE GENOMIC DNA]</scope>
    <source>
        <strain evidence="9">DSM 19891</strain>
    </source>
</reference>
<feature type="active site" description="Nucleophile" evidence="5">
    <location>
        <position position="54"/>
    </location>
</feature>
<dbReference type="Gene3D" id="3.30.2350.10">
    <property type="entry name" value="Pseudouridine synthase"/>
    <property type="match status" value="1"/>
</dbReference>
<dbReference type="AlphaFoldDB" id="A0A1I6HHA5"/>
<comment type="similarity">
    <text evidence="2 5">Belongs to the pseudouridine synthase TruB family. Type 1 subfamily.</text>
</comment>
<dbReference type="Pfam" id="PF01509">
    <property type="entry name" value="TruB_N"/>
    <property type="match status" value="1"/>
</dbReference>
<dbReference type="Proteomes" id="UP000199462">
    <property type="component" value="Unassembled WGS sequence"/>
</dbReference>
<dbReference type="GO" id="GO:0160148">
    <property type="term" value="F:tRNA pseudouridine(55) synthase activity"/>
    <property type="evidence" value="ECO:0007669"/>
    <property type="project" value="UniProtKB-EC"/>
</dbReference>
<evidence type="ECO:0000259" key="6">
    <source>
        <dbReference type="Pfam" id="PF01509"/>
    </source>
</evidence>
<dbReference type="STRING" id="440514.SAMN04488010_0372"/>
<dbReference type="EC" id="5.4.99.25" evidence="5"/>
<protein>
    <recommendedName>
        <fullName evidence="5">tRNA pseudouridine synthase B</fullName>
        <ecNumber evidence="5">5.4.99.25</ecNumber>
    </recommendedName>
    <alternativeName>
        <fullName evidence="5">tRNA pseudouridine(55) synthase</fullName>
        <shortName evidence="5">Psi55 synthase</shortName>
    </alternativeName>
    <alternativeName>
        <fullName evidence="5">tRNA pseudouridylate synthase</fullName>
    </alternativeName>
    <alternativeName>
        <fullName evidence="5">tRNA-uridine isomerase</fullName>
    </alternativeName>
</protein>
<keyword evidence="9" id="KW-1185">Reference proteome</keyword>
<feature type="domain" description="tRNA pseudouridylate synthase B C-terminal" evidence="7">
    <location>
        <begin position="188"/>
        <end position="218"/>
    </location>
</feature>
<evidence type="ECO:0000259" key="7">
    <source>
        <dbReference type="Pfam" id="PF16198"/>
    </source>
</evidence>
<gene>
    <name evidence="5" type="primary">truB</name>
    <name evidence="8" type="ORF">SAMN04488010_0372</name>
</gene>
<dbReference type="GO" id="GO:1990481">
    <property type="term" value="P:mRNA pseudouridine synthesis"/>
    <property type="evidence" value="ECO:0007669"/>
    <property type="project" value="TreeGrafter"/>
</dbReference>
<dbReference type="PANTHER" id="PTHR13767">
    <property type="entry name" value="TRNA-PSEUDOURIDINE SYNTHASE"/>
    <property type="match status" value="1"/>
</dbReference>
<dbReference type="NCBIfam" id="TIGR00431">
    <property type="entry name" value="TruB"/>
    <property type="match status" value="1"/>
</dbReference>